<dbReference type="FunFam" id="2.60.120.1440:FF:000001">
    <property type="entry name" value="Putative anti-sigma factor"/>
    <property type="match status" value="1"/>
</dbReference>
<dbReference type="InterPro" id="IPR012373">
    <property type="entry name" value="Ferrdict_sens_TM"/>
</dbReference>
<proteinExistence type="predicted"/>
<dbReference type="AlphaFoldDB" id="A0A4Q7MN42"/>
<dbReference type="InterPro" id="IPR006860">
    <property type="entry name" value="FecR"/>
</dbReference>
<name>A0A4Q7MN42_9BACT</name>
<evidence type="ECO:0000313" key="4">
    <source>
        <dbReference type="EMBL" id="RZS69103.1"/>
    </source>
</evidence>
<evidence type="ECO:0000259" key="3">
    <source>
        <dbReference type="Pfam" id="PF16344"/>
    </source>
</evidence>
<dbReference type="InterPro" id="IPR032508">
    <property type="entry name" value="FecR_C"/>
</dbReference>
<dbReference type="PANTHER" id="PTHR30273">
    <property type="entry name" value="PERIPLASMIC SIGNAL SENSOR AND SIGMA FACTOR ACTIVATOR FECR-RELATED"/>
    <property type="match status" value="1"/>
</dbReference>
<keyword evidence="1" id="KW-0472">Membrane</keyword>
<comment type="caution">
    <text evidence="4">The sequence shown here is derived from an EMBL/GenBank/DDBJ whole genome shotgun (WGS) entry which is preliminary data.</text>
</comment>
<keyword evidence="1" id="KW-1133">Transmembrane helix</keyword>
<keyword evidence="5" id="KW-1185">Reference proteome</keyword>
<dbReference type="OrthoDB" id="1523735at2"/>
<dbReference type="Gene3D" id="3.55.50.30">
    <property type="match status" value="1"/>
</dbReference>
<dbReference type="PANTHER" id="PTHR30273:SF2">
    <property type="entry name" value="PROTEIN FECR"/>
    <property type="match status" value="1"/>
</dbReference>
<keyword evidence="1" id="KW-0812">Transmembrane</keyword>
<dbReference type="Pfam" id="PF04773">
    <property type="entry name" value="FecR"/>
    <property type="match status" value="1"/>
</dbReference>
<dbReference type="GO" id="GO:0016989">
    <property type="term" value="F:sigma factor antagonist activity"/>
    <property type="evidence" value="ECO:0007669"/>
    <property type="project" value="TreeGrafter"/>
</dbReference>
<dbReference type="Gene3D" id="2.60.120.1440">
    <property type="match status" value="1"/>
</dbReference>
<reference evidence="4 5" key="1">
    <citation type="submission" date="2019-02" db="EMBL/GenBank/DDBJ databases">
        <title>Genomic Encyclopedia of Type Strains, Phase IV (KMG-IV): sequencing the most valuable type-strain genomes for metagenomic binning, comparative biology and taxonomic classification.</title>
        <authorList>
            <person name="Goeker M."/>
        </authorList>
    </citation>
    <scope>NUCLEOTIDE SEQUENCE [LARGE SCALE GENOMIC DNA]</scope>
    <source>
        <strain evidence="4 5">DSM 18116</strain>
    </source>
</reference>
<feature type="domain" description="Protein FecR C-terminal" evidence="3">
    <location>
        <begin position="278"/>
        <end position="343"/>
    </location>
</feature>
<evidence type="ECO:0000259" key="2">
    <source>
        <dbReference type="Pfam" id="PF04773"/>
    </source>
</evidence>
<organism evidence="4 5">
    <name type="scientific">Pseudobacter ginsenosidimutans</name>
    <dbReference type="NCBI Taxonomy" id="661488"/>
    <lineage>
        <taxon>Bacteria</taxon>
        <taxon>Pseudomonadati</taxon>
        <taxon>Bacteroidota</taxon>
        <taxon>Chitinophagia</taxon>
        <taxon>Chitinophagales</taxon>
        <taxon>Chitinophagaceae</taxon>
        <taxon>Pseudobacter</taxon>
    </lineage>
</organism>
<dbReference type="Pfam" id="PF16344">
    <property type="entry name" value="FecR_C"/>
    <property type="match status" value="1"/>
</dbReference>
<protein>
    <submittedName>
        <fullName evidence="4">FecR family protein</fullName>
    </submittedName>
</protein>
<feature type="transmembrane region" description="Helical" evidence="1">
    <location>
        <begin position="100"/>
        <end position="122"/>
    </location>
</feature>
<dbReference type="Proteomes" id="UP000293874">
    <property type="component" value="Unassembled WGS sequence"/>
</dbReference>
<gene>
    <name evidence="4" type="ORF">EV199_4928</name>
</gene>
<feature type="domain" description="FecR protein" evidence="2">
    <location>
        <begin position="139"/>
        <end position="233"/>
    </location>
</feature>
<accession>A0A4Q7MN42</accession>
<dbReference type="PIRSF" id="PIRSF018266">
    <property type="entry name" value="FecR"/>
    <property type="match status" value="1"/>
</dbReference>
<evidence type="ECO:0000313" key="5">
    <source>
        <dbReference type="Proteomes" id="UP000293874"/>
    </source>
</evidence>
<evidence type="ECO:0000256" key="1">
    <source>
        <dbReference type="SAM" id="Phobius"/>
    </source>
</evidence>
<dbReference type="EMBL" id="SGXA01000003">
    <property type="protein sequence ID" value="RZS69103.1"/>
    <property type="molecule type" value="Genomic_DNA"/>
</dbReference>
<sequence>MQNELLGEIRLKISAGTASAAELQLWEEWISQPHIQSQQFVSEEEIEQRLRIDMAKPDWESFLEQQKHNLIHYEETGMAQPNNSDALLRRTLPGRPARNLTVKLIAAIIIGIILSTAAYLSIRKKEKETHLLAVVEYKTIYSPVGKTTEYTLPDGSKVWLNTNTTLRYPEKFTDCNRKVELNGEAYFDVVKDEERPFIVLTDSSETRVLGTRFNVDAYKGSGILKVALLEGAVLVGKRDESVPNKLEPGEQMVFNNGSFSVEKMSKPEETTAWQRDSFAFDQARLADIMHKLAQYYNFNVQIDKEIENDRYTVGVTERSVPVNLILRGLARTKGFRIYPEKNSISPGETIMILKNE</sequence>
<dbReference type="RefSeq" id="WP_130543469.1">
    <property type="nucleotide sequence ID" value="NZ_CP042431.1"/>
</dbReference>